<dbReference type="AlphaFoldDB" id="F9D4Z4"/>
<comment type="caution">
    <text evidence="1">The sequence shown here is derived from an EMBL/GenBank/DDBJ whole genome shotgun (WGS) entry which is preliminary data.</text>
</comment>
<dbReference type="EMBL" id="AFPW01000028">
    <property type="protein sequence ID" value="EGQ13415.1"/>
    <property type="molecule type" value="Genomic_DNA"/>
</dbReference>
<name>F9D4Z4_PREDD</name>
<evidence type="ECO:0000313" key="1">
    <source>
        <dbReference type="EMBL" id="EGQ13415.1"/>
    </source>
</evidence>
<reference evidence="1 2" key="1">
    <citation type="submission" date="2011-04" db="EMBL/GenBank/DDBJ databases">
        <authorList>
            <person name="Muzny D."/>
            <person name="Qin X."/>
            <person name="Deng J."/>
            <person name="Jiang H."/>
            <person name="Liu Y."/>
            <person name="Qu J."/>
            <person name="Song X.-Z."/>
            <person name="Zhang L."/>
            <person name="Thornton R."/>
            <person name="Coyle M."/>
            <person name="Francisco L."/>
            <person name="Jackson L."/>
            <person name="Javaid M."/>
            <person name="Korchina V."/>
            <person name="Kovar C."/>
            <person name="Mata R."/>
            <person name="Mathew T."/>
            <person name="Ngo R."/>
            <person name="Nguyen L."/>
            <person name="Nguyen N."/>
            <person name="Okwuonu G."/>
            <person name="Ongeri F."/>
            <person name="Pham C."/>
            <person name="Simmons D."/>
            <person name="Wilczek-Boney K."/>
            <person name="Hale W."/>
            <person name="Jakkamsetti A."/>
            <person name="Pham P."/>
            <person name="Ruth R."/>
            <person name="San Lucas F."/>
            <person name="Warren J."/>
            <person name="Zhang J."/>
            <person name="Zhao Z."/>
            <person name="Zhou C."/>
            <person name="Zhu D."/>
            <person name="Lee S."/>
            <person name="Bess C."/>
            <person name="Blankenburg K."/>
            <person name="Forbes L."/>
            <person name="Fu Q."/>
            <person name="Gubbala S."/>
            <person name="Hirani K."/>
            <person name="Jayaseelan J.C."/>
            <person name="Lara F."/>
            <person name="Munidasa M."/>
            <person name="Palculict T."/>
            <person name="Patil S."/>
            <person name="Pu L.-L."/>
            <person name="Saada N."/>
            <person name="Tang L."/>
            <person name="Weissenberger G."/>
            <person name="Zhu Y."/>
            <person name="Hemphill L."/>
            <person name="Shang Y."/>
            <person name="Youmans B."/>
            <person name="Ayvaz T."/>
            <person name="Ross M."/>
            <person name="Santibanez J."/>
            <person name="Aqrawi P."/>
            <person name="Gross S."/>
            <person name="Joshi V."/>
            <person name="Fowler G."/>
            <person name="Nazareth L."/>
            <person name="Reid J."/>
            <person name="Worley K."/>
            <person name="Petrosino J."/>
            <person name="Highlander S."/>
            <person name="Gibbs R."/>
        </authorList>
    </citation>
    <scope>NUCLEOTIDE SEQUENCE [LARGE SCALE GENOMIC DNA]</scope>
    <source>
        <strain evidence="1 2">DSM 3688</strain>
    </source>
</reference>
<sequence>MHISVKYVESVRLSSLRNRMMAQDVSQIPQISQRLHHECAWG</sequence>
<organism evidence="1 2">
    <name type="scientific">Prevotella dentalis (strain ATCC 49559 / DSM 3688 / JCM 13448 / NCTC 12043 / ES 2772)</name>
    <name type="common">Mitsuokella dentalis</name>
    <dbReference type="NCBI Taxonomy" id="908937"/>
    <lineage>
        <taxon>Bacteria</taxon>
        <taxon>Pseudomonadati</taxon>
        <taxon>Bacteroidota</taxon>
        <taxon>Bacteroidia</taxon>
        <taxon>Bacteroidales</taxon>
        <taxon>Prevotellaceae</taxon>
        <taxon>Prevotella</taxon>
    </lineage>
</organism>
<dbReference type="Proteomes" id="UP000007820">
    <property type="component" value="Unassembled WGS sequence"/>
</dbReference>
<gene>
    <name evidence="1" type="ORF">HMPREF9136_1922</name>
</gene>
<proteinExistence type="predicted"/>
<protein>
    <submittedName>
        <fullName evidence="1">Uncharacterized protein</fullName>
    </submittedName>
</protein>
<accession>F9D4Z4</accession>
<evidence type="ECO:0000313" key="2">
    <source>
        <dbReference type="Proteomes" id="UP000007820"/>
    </source>
</evidence>